<dbReference type="OrthoDB" id="9766715at2"/>
<dbReference type="GO" id="GO:0006086">
    <property type="term" value="P:pyruvate decarboxylation to acetyl-CoA"/>
    <property type="evidence" value="ECO:0007669"/>
    <property type="project" value="TreeGrafter"/>
</dbReference>
<dbReference type="AlphaFoldDB" id="G6E836"/>
<dbReference type="InterPro" id="IPR050642">
    <property type="entry name" value="PDH_E1_Alpha_Subunit"/>
</dbReference>
<evidence type="ECO:0000256" key="2">
    <source>
        <dbReference type="ARBA" id="ARBA00023002"/>
    </source>
</evidence>
<sequence>MMSASKDTEGRENAGVLDAAKQLEIYRRMTLIMQNDEAARKAIRSGRLMMPYYSPRGQEVIPSAISVNLNADDKICTIYRGTHDMLAKGVPLKQLWAEIAGRVEGTCKGKGGPMHITHPASGAMLTTGIVGSSMPIANGIGWGAKLLGKGQVVVAYFGDGASNIGAFHESLNMASVWKLPVIFVCQNNQFGEHTRYDVATSVDKISKRAAGYSMPGVTVDGNDPFAVHAAAWEAIERAREGGGPTLIECITYRFHGHVFGDDDFYMDPEVKKAAMEADPVPAFRAKLIAGGVASEAELAEMEAGIAAEIEEAIQFALNSERPPVEELVRDVYADDTISASISAGVSR</sequence>
<evidence type="ECO:0000256" key="1">
    <source>
        <dbReference type="ARBA" id="ARBA00001964"/>
    </source>
</evidence>
<feature type="domain" description="Dehydrogenase E1 component" evidence="4">
    <location>
        <begin position="27"/>
        <end position="323"/>
    </location>
</feature>
<organism evidence="5 6">
    <name type="scientific">Novosphingobium pentaromativorans US6-1</name>
    <dbReference type="NCBI Taxonomy" id="1088721"/>
    <lineage>
        <taxon>Bacteria</taxon>
        <taxon>Pseudomonadati</taxon>
        <taxon>Pseudomonadota</taxon>
        <taxon>Alphaproteobacteria</taxon>
        <taxon>Sphingomonadales</taxon>
        <taxon>Sphingomonadaceae</taxon>
        <taxon>Novosphingobium</taxon>
    </lineage>
</organism>
<reference evidence="5 6" key="1">
    <citation type="journal article" date="2012" name="J. Bacteriol.">
        <title>Genome sequence of benzo(a)pyrene-degrading bacterium Novosphingobium pentaromativorans US6-1.</title>
        <authorList>
            <person name="Luo Y.R."/>
            <person name="Kang S.G."/>
            <person name="Kim S.J."/>
            <person name="Kim M.R."/>
            <person name="Li N."/>
            <person name="Lee J.H."/>
            <person name="Kwon K.K."/>
        </authorList>
    </citation>
    <scope>NUCLEOTIDE SEQUENCE [LARGE SCALE GENOMIC DNA]</scope>
    <source>
        <strain evidence="5 6">US6-1</strain>
    </source>
</reference>
<proteinExistence type="predicted"/>
<gene>
    <name evidence="5" type="ORF">NSU_0507</name>
</gene>
<comment type="cofactor">
    <cofactor evidence="1">
        <name>thiamine diphosphate</name>
        <dbReference type="ChEBI" id="CHEBI:58937"/>
    </cofactor>
</comment>
<dbReference type="Pfam" id="PF00676">
    <property type="entry name" value="E1_dh"/>
    <property type="match status" value="1"/>
</dbReference>
<dbReference type="SUPFAM" id="SSF52518">
    <property type="entry name" value="Thiamin diphosphate-binding fold (THDP-binding)"/>
    <property type="match status" value="1"/>
</dbReference>
<dbReference type="InterPro" id="IPR001017">
    <property type="entry name" value="DH_E1"/>
</dbReference>
<dbReference type="CDD" id="cd02000">
    <property type="entry name" value="TPP_E1_PDC_ADC_BCADC"/>
    <property type="match status" value="1"/>
</dbReference>
<dbReference type="PATRIC" id="fig|1088721.3.peg.499"/>
<dbReference type="EMBL" id="AGFM01000008">
    <property type="protein sequence ID" value="EHJ62376.1"/>
    <property type="molecule type" value="Genomic_DNA"/>
</dbReference>
<dbReference type="Proteomes" id="UP000004030">
    <property type="component" value="Unassembled WGS sequence"/>
</dbReference>
<keyword evidence="6" id="KW-1185">Reference proteome</keyword>
<keyword evidence="2" id="KW-0560">Oxidoreductase</keyword>
<evidence type="ECO:0000256" key="3">
    <source>
        <dbReference type="ARBA" id="ARBA00023052"/>
    </source>
</evidence>
<dbReference type="GO" id="GO:0004739">
    <property type="term" value="F:pyruvate dehydrogenase (acetyl-transferring) activity"/>
    <property type="evidence" value="ECO:0007669"/>
    <property type="project" value="TreeGrafter"/>
</dbReference>
<dbReference type="PANTHER" id="PTHR11516:SF41">
    <property type="entry name" value="3-METHYL-2-OXOBUTANOATE DEHYDROGENASE SUBUNIT ALPHA"/>
    <property type="match status" value="1"/>
</dbReference>
<dbReference type="InterPro" id="IPR029061">
    <property type="entry name" value="THDP-binding"/>
</dbReference>
<keyword evidence="3" id="KW-0786">Thiamine pyrophosphate</keyword>
<name>G6E836_9SPHN</name>
<evidence type="ECO:0000313" key="6">
    <source>
        <dbReference type="Proteomes" id="UP000004030"/>
    </source>
</evidence>
<dbReference type="RefSeq" id="WP_007011424.1">
    <property type="nucleotide sequence ID" value="NZ_AGFM01000008.1"/>
</dbReference>
<dbReference type="PANTHER" id="PTHR11516">
    <property type="entry name" value="PYRUVATE DEHYDROGENASE E1 COMPONENT, ALPHA SUBUNIT BACTERIAL AND ORGANELLAR"/>
    <property type="match status" value="1"/>
</dbReference>
<evidence type="ECO:0000313" key="5">
    <source>
        <dbReference type="EMBL" id="EHJ62376.1"/>
    </source>
</evidence>
<keyword evidence="5" id="KW-0670">Pyruvate</keyword>
<dbReference type="STRING" id="1088721.JI59_17560"/>
<protein>
    <submittedName>
        <fullName evidence="5">Pyruvate dehydrogenase (Acetyl-transferring)</fullName>
    </submittedName>
</protein>
<accession>G6E836</accession>
<comment type="caution">
    <text evidence="5">The sequence shown here is derived from an EMBL/GenBank/DDBJ whole genome shotgun (WGS) entry which is preliminary data.</text>
</comment>
<dbReference type="Gene3D" id="3.40.50.970">
    <property type="match status" value="1"/>
</dbReference>
<evidence type="ECO:0000259" key="4">
    <source>
        <dbReference type="Pfam" id="PF00676"/>
    </source>
</evidence>
<dbReference type="eggNOG" id="COG1071">
    <property type="taxonomic scope" value="Bacteria"/>
</dbReference>